<evidence type="ECO:0000259" key="14">
    <source>
        <dbReference type="Pfam" id="PF00306"/>
    </source>
</evidence>
<evidence type="ECO:0000256" key="3">
    <source>
        <dbReference type="ARBA" id="ARBA00022448"/>
    </source>
</evidence>
<dbReference type="Gene3D" id="1.20.150.20">
    <property type="entry name" value="ATP synthase alpha/beta chain, C-terminal domain"/>
    <property type="match status" value="1"/>
</dbReference>
<feature type="domain" description="ATPase F1/V1/A1 complex alpha/beta subunit N-terminal" evidence="15">
    <location>
        <begin position="68"/>
        <end position="133"/>
    </location>
</feature>
<accession>A0A9N9MH67</accession>
<dbReference type="Pfam" id="PF00006">
    <property type="entry name" value="ATP-synt_ab"/>
    <property type="match status" value="1"/>
</dbReference>
<dbReference type="InterPro" id="IPR004100">
    <property type="entry name" value="ATPase_F1/V1/A1_a/bsu_N"/>
</dbReference>
<dbReference type="InterPro" id="IPR000793">
    <property type="entry name" value="ATP_synth_asu_C"/>
</dbReference>
<dbReference type="NCBIfam" id="TIGR00962">
    <property type="entry name" value="atpA"/>
    <property type="match status" value="1"/>
</dbReference>
<feature type="domain" description="ATPase F1/V1/A1 complex alpha/beta subunit nucleotide-binding" evidence="13">
    <location>
        <begin position="190"/>
        <end position="413"/>
    </location>
</feature>
<dbReference type="InterPro" id="IPR033732">
    <property type="entry name" value="ATP_synth_F1_a_nt-bd_dom"/>
</dbReference>
<dbReference type="SUPFAM" id="SSF47917">
    <property type="entry name" value="C-terminal domain of alpha and beta subunits of F1 ATP synthase"/>
    <property type="match status" value="1"/>
</dbReference>
<name>A0A9N9MH67_9CUCU</name>
<dbReference type="HAMAP" id="MF_01346">
    <property type="entry name" value="ATP_synth_alpha_bact"/>
    <property type="match status" value="1"/>
</dbReference>
<reference evidence="16" key="1">
    <citation type="submission" date="2022-01" db="EMBL/GenBank/DDBJ databases">
        <authorList>
            <person name="King R."/>
        </authorList>
    </citation>
    <scope>NUCLEOTIDE SEQUENCE</scope>
</reference>
<dbReference type="InterPro" id="IPR020003">
    <property type="entry name" value="ATPase_a/bsu_AS"/>
</dbReference>
<dbReference type="AlphaFoldDB" id="A0A9N9MH67"/>
<dbReference type="GO" id="GO:0043531">
    <property type="term" value="F:ADP binding"/>
    <property type="evidence" value="ECO:0007669"/>
    <property type="project" value="TreeGrafter"/>
</dbReference>
<feature type="domain" description="ATP synthase alpha subunit C-terminal" evidence="14">
    <location>
        <begin position="420"/>
        <end position="545"/>
    </location>
</feature>
<dbReference type="OrthoDB" id="9805536at2759"/>
<comment type="similarity">
    <text evidence="2 11">Belongs to the ATPase alpha/beta chains family.</text>
</comment>
<dbReference type="GO" id="GO:0005524">
    <property type="term" value="F:ATP binding"/>
    <property type="evidence" value="ECO:0007669"/>
    <property type="project" value="UniProtKB-KW"/>
</dbReference>
<dbReference type="FunFam" id="3.40.50.300:FF:002432">
    <property type="entry name" value="ATP synthase subunit alpha, mitochondrial"/>
    <property type="match status" value="1"/>
</dbReference>
<dbReference type="EMBL" id="OU892277">
    <property type="protein sequence ID" value="CAG9760217.1"/>
    <property type="molecule type" value="Genomic_DNA"/>
</dbReference>
<keyword evidence="6 12" id="KW-0067">ATP-binding</keyword>
<dbReference type="InterPro" id="IPR005294">
    <property type="entry name" value="ATP_synth_F1_asu"/>
</dbReference>
<keyword evidence="17" id="KW-1185">Reference proteome</keyword>
<dbReference type="Pfam" id="PF00306">
    <property type="entry name" value="ATP-synt_ab_C"/>
    <property type="match status" value="1"/>
</dbReference>
<keyword evidence="7 11" id="KW-0406">Ion transport</keyword>
<dbReference type="FunFam" id="2.40.30.20:FF:000001">
    <property type="entry name" value="ATP synthase subunit alpha"/>
    <property type="match status" value="1"/>
</dbReference>
<dbReference type="SUPFAM" id="SSF50615">
    <property type="entry name" value="N-terminal domain of alpha and beta subunits of F1 ATP synthase"/>
    <property type="match status" value="1"/>
</dbReference>
<keyword evidence="10 12" id="KW-0066">ATP synthesis</keyword>
<proteinExistence type="inferred from homology"/>
<evidence type="ECO:0000256" key="10">
    <source>
        <dbReference type="ARBA" id="ARBA00023310"/>
    </source>
</evidence>
<evidence type="ECO:0000256" key="7">
    <source>
        <dbReference type="ARBA" id="ARBA00023065"/>
    </source>
</evidence>
<dbReference type="Proteomes" id="UP001152799">
    <property type="component" value="Chromosome 1"/>
</dbReference>
<dbReference type="Pfam" id="PF02874">
    <property type="entry name" value="ATP-synt_ab_N"/>
    <property type="match status" value="1"/>
</dbReference>
<evidence type="ECO:0000256" key="6">
    <source>
        <dbReference type="ARBA" id="ARBA00022840"/>
    </source>
</evidence>
<dbReference type="PROSITE" id="PS00152">
    <property type="entry name" value="ATPASE_ALPHA_BETA"/>
    <property type="match status" value="1"/>
</dbReference>
<keyword evidence="9 12" id="KW-0139">CF(1)</keyword>
<evidence type="ECO:0000256" key="2">
    <source>
        <dbReference type="ARBA" id="ARBA00008936"/>
    </source>
</evidence>
<evidence type="ECO:0000313" key="16">
    <source>
        <dbReference type="EMBL" id="CAG9760217.1"/>
    </source>
</evidence>
<evidence type="ECO:0000256" key="12">
    <source>
        <dbReference type="RuleBase" id="RU003551"/>
    </source>
</evidence>
<dbReference type="InterPro" id="IPR036121">
    <property type="entry name" value="ATPase_F1/V1/A1_a/bsu_N_sf"/>
</dbReference>
<dbReference type="GO" id="GO:0045259">
    <property type="term" value="C:proton-transporting ATP synthase complex"/>
    <property type="evidence" value="ECO:0007669"/>
    <property type="project" value="UniProtKB-KW"/>
</dbReference>
<dbReference type="GO" id="GO:0005739">
    <property type="term" value="C:mitochondrion"/>
    <property type="evidence" value="ECO:0007669"/>
    <property type="project" value="UniProtKB-ARBA"/>
</dbReference>
<evidence type="ECO:0000256" key="5">
    <source>
        <dbReference type="ARBA" id="ARBA00022781"/>
    </source>
</evidence>
<dbReference type="CDD" id="cd18113">
    <property type="entry name" value="ATP-synt_F1_alpha_C"/>
    <property type="match status" value="1"/>
</dbReference>
<keyword evidence="8" id="KW-0472">Membrane</keyword>
<evidence type="ECO:0000256" key="9">
    <source>
        <dbReference type="ARBA" id="ARBA00023196"/>
    </source>
</evidence>
<comment type="function">
    <text evidence="12">Produces ATP from ADP in the presence of a proton gradient across the membrane.</text>
</comment>
<dbReference type="Gene3D" id="3.40.50.300">
    <property type="entry name" value="P-loop containing nucleotide triphosphate hydrolases"/>
    <property type="match status" value="1"/>
</dbReference>
<evidence type="ECO:0000256" key="1">
    <source>
        <dbReference type="ARBA" id="ARBA00004370"/>
    </source>
</evidence>
<evidence type="ECO:0000313" key="17">
    <source>
        <dbReference type="Proteomes" id="UP001152799"/>
    </source>
</evidence>
<dbReference type="InterPro" id="IPR027417">
    <property type="entry name" value="P-loop_NTPase"/>
</dbReference>
<dbReference type="FunFam" id="1.20.150.20:FF:000001">
    <property type="entry name" value="ATP synthase subunit alpha"/>
    <property type="match status" value="1"/>
</dbReference>
<keyword evidence="3 11" id="KW-0813">Transport</keyword>
<dbReference type="CDD" id="cd18116">
    <property type="entry name" value="ATP-synt_F1_alpha_N"/>
    <property type="match status" value="1"/>
</dbReference>
<protein>
    <recommendedName>
        <fullName evidence="12">ATP synthase subunit alpha</fullName>
    </recommendedName>
</protein>
<dbReference type="Gene3D" id="2.40.30.20">
    <property type="match status" value="1"/>
</dbReference>
<dbReference type="CDD" id="cd01132">
    <property type="entry name" value="F1-ATPase_alpha_CD"/>
    <property type="match status" value="1"/>
</dbReference>
<evidence type="ECO:0000256" key="11">
    <source>
        <dbReference type="RuleBase" id="RU000339"/>
    </source>
</evidence>
<evidence type="ECO:0000256" key="4">
    <source>
        <dbReference type="ARBA" id="ARBA00022741"/>
    </source>
</evidence>
<dbReference type="PANTHER" id="PTHR48082">
    <property type="entry name" value="ATP SYNTHASE SUBUNIT ALPHA, MITOCHONDRIAL"/>
    <property type="match status" value="1"/>
</dbReference>
<organism evidence="16 17">
    <name type="scientific">Ceutorhynchus assimilis</name>
    <name type="common">cabbage seed weevil</name>
    <dbReference type="NCBI Taxonomy" id="467358"/>
    <lineage>
        <taxon>Eukaryota</taxon>
        <taxon>Metazoa</taxon>
        <taxon>Ecdysozoa</taxon>
        <taxon>Arthropoda</taxon>
        <taxon>Hexapoda</taxon>
        <taxon>Insecta</taxon>
        <taxon>Pterygota</taxon>
        <taxon>Neoptera</taxon>
        <taxon>Endopterygota</taxon>
        <taxon>Coleoptera</taxon>
        <taxon>Polyphaga</taxon>
        <taxon>Cucujiformia</taxon>
        <taxon>Curculionidae</taxon>
        <taxon>Ceutorhynchinae</taxon>
        <taxon>Ceutorhynchus</taxon>
    </lineage>
</organism>
<dbReference type="PIRSF" id="PIRSF039088">
    <property type="entry name" value="F_ATPase_subunit_alpha"/>
    <property type="match status" value="1"/>
</dbReference>
<gene>
    <name evidence="16" type="ORF">CEUTPL_LOCUS953</name>
</gene>
<comment type="subcellular location">
    <subcellularLocation>
        <location evidence="1">Membrane</location>
    </subcellularLocation>
</comment>
<keyword evidence="4 12" id="KW-0547">Nucleotide-binding</keyword>
<dbReference type="InterPro" id="IPR000194">
    <property type="entry name" value="ATPase_F1/V1/A1_a/bsu_nucl-bd"/>
</dbReference>
<dbReference type="InterPro" id="IPR023366">
    <property type="entry name" value="ATP_synth_asu-like_sf"/>
</dbReference>
<dbReference type="PANTHER" id="PTHR48082:SF2">
    <property type="entry name" value="ATP SYNTHASE SUBUNIT ALPHA, MITOCHONDRIAL"/>
    <property type="match status" value="1"/>
</dbReference>
<dbReference type="NCBIfam" id="NF009884">
    <property type="entry name" value="PRK13343.1"/>
    <property type="match status" value="1"/>
</dbReference>
<evidence type="ECO:0000256" key="8">
    <source>
        <dbReference type="ARBA" id="ARBA00023136"/>
    </source>
</evidence>
<dbReference type="GO" id="GO:0046933">
    <property type="term" value="F:proton-transporting ATP synthase activity, rotational mechanism"/>
    <property type="evidence" value="ECO:0007669"/>
    <property type="project" value="InterPro"/>
</dbReference>
<evidence type="ECO:0000259" key="13">
    <source>
        <dbReference type="Pfam" id="PF00006"/>
    </source>
</evidence>
<dbReference type="InterPro" id="IPR038376">
    <property type="entry name" value="ATP_synth_asu_C_sf"/>
</dbReference>
<dbReference type="SUPFAM" id="SSF52540">
    <property type="entry name" value="P-loop containing nucleoside triphosphate hydrolases"/>
    <property type="match status" value="1"/>
</dbReference>
<evidence type="ECO:0000259" key="15">
    <source>
        <dbReference type="Pfam" id="PF02874"/>
    </source>
</evidence>
<keyword evidence="5 11" id="KW-0375">Hydrogen ion transport</keyword>
<sequence>MSLLSVRLAASVARNLPKNVPQVSGVAFPAASATLRKIHSSPVNNGVEISSVLEERILGAAPKADLDETGRVLSIGDGIARVYGLNNIQADEMVEFSSGLKGMALNLEPDNVGVVVFGNDKLIKEGDIVKRTGAIVDVPVGDALLGRVVDALGNAIDGKGPLNTKQRFRVGTKAPGIIPRVSVREPMQTGIKAVDSLVPIGRGQRELIIGDRQTGKTALAIDTIINQKRFNDADDEKKKLYCIYVAIGQKRSTVAQILKRLTDSGAMNYTIIVSATASDAAPLQYLAPYSGCAMGEYFRDNGKHALIIYDDLSKQAVAYRQMSLLLRRPPGREAYPGDVFYLHSRLLERAAKMSEAHGGGSLTALPVIETQAGDVSAYIPTNVISITDGQIFLETELFYKGIRPAINVGLSVSRVGSAAQTKAMKQVAGSMKLELAQYREVAAFAQFGSDLDAATQQLLNRGVRLTELLKQGQYVPMAIEEQVAIIYCGVRGHLDKVDPAKITVFEKQFSEHIKSRHQSILQSIAKEGKITDSTDAELKKLVQEFLASFSG</sequence>